<dbReference type="PANTHER" id="PTHR35010:SF2">
    <property type="entry name" value="BLL4672 PROTEIN"/>
    <property type="match status" value="1"/>
</dbReference>
<dbReference type="PANTHER" id="PTHR35010">
    <property type="entry name" value="BLL4672 PROTEIN-RELATED"/>
    <property type="match status" value="1"/>
</dbReference>
<organism evidence="3 4">
    <name type="scientific">Nocardiopsis akebiae</name>
    <dbReference type="NCBI Taxonomy" id="2831968"/>
    <lineage>
        <taxon>Bacteria</taxon>
        <taxon>Bacillati</taxon>
        <taxon>Actinomycetota</taxon>
        <taxon>Actinomycetes</taxon>
        <taxon>Streptosporangiales</taxon>
        <taxon>Nocardiopsidaceae</taxon>
        <taxon>Nocardiopsis</taxon>
    </lineage>
</organism>
<gene>
    <name evidence="3" type="ORF">KGD83_17390</name>
</gene>
<dbReference type="Pfam" id="PF17765">
    <property type="entry name" value="MLTR_LBD"/>
    <property type="match status" value="1"/>
</dbReference>
<evidence type="ECO:0000259" key="2">
    <source>
        <dbReference type="PROSITE" id="PS50943"/>
    </source>
</evidence>
<keyword evidence="4" id="KW-1185">Reference proteome</keyword>
<dbReference type="EMBL" id="CP074132">
    <property type="protein sequence ID" value="QUX27113.1"/>
    <property type="molecule type" value="Genomic_DNA"/>
</dbReference>
<feature type="region of interest" description="Disordered" evidence="1">
    <location>
        <begin position="1"/>
        <end position="35"/>
    </location>
</feature>
<feature type="domain" description="HTH cro/C1-type" evidence="2">
    <location>
        <begin position="41"/>
        <end position="88"/>
    </location>
</feature>
<dbReference type="Proteomes" id="UP000678016">
    <property type="component" value="Chromosome"/>
</dbReference>
<dbReference type="Pfam" id="PF13560">
    <property type="entry name" value="HTH_31"/>
    <property type="match status" value="1"/>
</dbReference>
<dbReference type="SUPFAM" id="SSF47413">
    <property type="entry name" value="lambda repressor-like DNA-binding domains"/>
    <property type="match status" value="1"/>
</dbReference>
<reference evidence="4" key="1">
    <citation type="submission" date="2021-05" db="EMBL/GenBank/DDBJ databases">
        <title>Direct Submission.</title>
        <authorList>
            <person name="Li K."/>
            <person name="Gao J."/>
        </authorList>
    </citation>
    <scope>NUCLEOTIDE SEQUENCE [LARGE SCALE GENOMIC DNA]</scope>
    <source>
        <strain evidence="4">HDS12</strain>
    </source>
</reference>
<dbReference type="InterPro" id="IPR001387">
    <property type="entry name" value="Cro/C1-type_HTH"/>
</dbReference>
<proteinExistence type="predicted"/>
<name>A0ABX8C3E5_9ACTN</name>
<accession>A0ABX8C3E5</accession>
<dbReference type="InterPro" id="IPR041413">
    <property type="entry name" value="MLTR_LBD"/>
</dbReference>
<evidence type="ECO:0000313" key="3">
    <source>
        <dbReference type="EMBL" id="QUX27113.1"/>
    </source>
</evidence>
<dbReference type="InterPro" id="IPR010982">
    <property type="entry name" value="Lambda_DNA-bd_dom_sf"/>
</dbReference>
<protein>
    <submittedName>
        <fullName evidence="3">Helix-turn-helix domain-containing protein</fullName>
    </submittedName>
</protein>
<evidence type="ECO:0000256" key="1">
    <source>
        <dbReference type="SAM" id="MobiDB-lite"/>
    </source>
</evidence>
<dbReference type="SMART" id="SM00530">
    <property type="entry name" value="HTH_XRE"/>
    <property type="match status" value="1"/>
</dbReference>
<evidence type="ECO:0000313" key="4">
    <source>
        <dbReference type="Proteomes" id="UP000678016"/>
    </source>
</evidence>
<dbReference type="Gene3D" id="3.30.450.180">
    <property type="match status" value="1"/>
</dbReference>
<dbReference type="CDD" id="cd00093">
    <property type="entry name" value="HTH_XRE"/>
    <property type="match status" value="1"/>
</dbReference>
<dbReference type="Gene3D" id="1.10.260.40">
    <property type="entry name" value="lambda repressor-like DNA-binding domains"/>
    <property type="match status" value="1"/>
</dbReference>
<sequence>MGGMSSSDRTEFGEYLRRRRAAMSPPEPRGGVRVSRRRVPGLRRQEVSDIAGISVEYYTRLEQGRAPRPSREVLSSLARAFGLSDAERDHLFRLGGEPPPEPASPSSVIRPGLLRLLRGLDETMPVTVHDGRLDLLARNKAARELLGSLTGGGPFDRNIAYQAFTTDVLTQLLGGGGADRFLRAAAAELRTALSRYPEDAYLRALLAELTETSRSFRDHWEEGEVGVSRSAVKQMRHPARGWSRFEIEVLHDPERDHWIMLYTPHGEEQPSVP</sequence>
<dbReference type="PROSITE" id="PS50943">
    <property type="entry name" value="HTH_CROC1"/>
    <property type="match status" value="1"/>
</dbReference>